<sequence length="99" mass="10652">MSAWRLTDLWSLGLLSAEQSEHGRLRPAPARPRRSCGDRRCSEGEGPRVTHPRPRGGGDGFGFALHRGPPPGAMVLLLPLRGVVRVSLASRSHPKPSSA</sequence>
<protein>
    <submittedName>
        <fullName evidence="2">Uncharacterized protein</fullName>
    </submittedName>
</protein>
<dbReference type="AlphaFoldDB" id="A0A6G1DPU2"/>
<accession>A0A6G1DPU2</accession>
<name>A0A6G1DPU2_9ORYZ</name>
<reference evidence="2 3" key="1">
    <citation type="submission" date="2019-11" db="EMBL/GenBank/DDBJ databases">
        <title>Whole genome sequence of Oryza granulata.</title>
        <authorList>
            <person name="Li W."/>
        </authorList>
    </citation>
    <scope>NUCLEOTIDE SEQUENCE [LARGE SCALE GENOMIC DNA]</scope>
    <source>
        <strain evidence="3">cv. Menghai</strain>
        <tissue evidence="2">Leaf</tissue>
    </source>
</reference>
<feature type="region of interest" description="Disordered" evidence="1">
    <location>
        <begin position="19"/>
        <end position="65"/>
    </location>
</feature>
<dbReference type="Proteomes" id="UP000479710">
    <property type="component" value="Unassembled WGS sequence"/>
</dbReference>
<feature type="compositionally biased region" description="Basic and acidic residues" evidence="1">
    <location>
        <begin position="35"/>
        <end position="48"/>
    </location>
</feature>
<organism evidence="2 3">
    <name type="scientific">Oryza meyeriana var. granulata</name>
    <dbReference type="NCBI Taxonomy" id="110450"/>
    <lineage>
        <taxon>Eukaryota</taxon>
        <taxon>Viridiplantae</taxon>
        <taxon>Streptophyta</taxon>
        <taxon>Embryophyta</taxon>
        <taxon>Tracheophyta</taxon>
        <taxon>Spermatophyta</taxon>
        <taxon>Magnoliopsida</taxon>
        <taxon>Liliopsida</taxon>
        <taxon>Poales</taxon>
        <taxon>Poaceae</taxon>
        <taxon>BOP clade</taxon>
        <taxon>Oryzoideae</taxon>
        <taxon>Oryzeae</taxon>
        <taxon>Oryzinae</taxon>
        <taxon>Oryza</taxon>
        <taxon>Oryza meyeriana</taxon>
    </lineage>
</organism>
<keyword evidence="3" id="KW-1185">Reference proteome</keyword>
<evidence type="ECO:0000313" key="2">
    <source>
        <dbReference type="EMBL" id="KAF0914855.1"/>
    </source>
</evidence>
<gene>
    <name evidence="2" type="ORF">E2562_032530</name>
</gene>
<comment type="caution">
    <text evidence="2">The sequence shown here is derived from an EMBL/GenBank/DDBJ whole genome shotgun (WGS) entry which is preliminary data.</text>
</comment>
<evidence type="ECO:0000313" key="3">
    <source>
        <dbReference type="Proteomes" id="UP000479710"/>
    </source>
</evidence>
<evidence type="ECO:0000256" key="1">
    <source>
        <dbReference type="SAM" id="MobiDB-lite"/>
    </source>
</evidence>
<proteinExistence type="predicted"/>
<dbReference type="EMBL" id="SPHZ02000006">
    <property type="protein sequence ID" value="KAF0914855.1"/>
    <property type="molecule type" value="Genomic_DNA"/>
</dbReference>